<accession>A0AAW2XKX6</accession>
<reference evidence="1" key="2">
    <citation type="journal article" date="2024" name="Plant">
        <title>Genomic evolution and insights into agronomic trait innovations of Sesamum species.</title>
        <authorList>
            <person name="Miao H."/>
            <person name="Wang L."/>
            <person name="Qu L."/>
            <person name="Liu H."/>
            <person name="Sun Y."/>
            <person name="Le M."/>
            <person name="Wang Q."/>
            <person name="Wei S."/>
            <person name="Zheng Y."/>
            <person name="Lin W."/>
            <person name="Duan Y."/>
            <person name="Cao H."/>
            <person name="Xiong S."/>
            <person name="Wang X."/>
            <person name="Wei L."/>
            <person name="Li C."/>
            <person name="Ma Q."/>
            <person name="Ju M."/>
            <person name="Zhao R."/>
            <person name="Li G."/>
            <person name="Mu C."/>
            <person name="Tian Q."/>
            <person name="Mei H."/>
            <person name="Zhang T."/>
            <person name="Gao T."/>
            <person name="Zhang H."/>
        </authorList>
    </citation>
    <scope>NUCLEOTIDE SEQUENCE</scope>
    <source>
        <strain evidence="1">KEN1</strain>
    </source>
</reference>
<dbReference type="AlphaFoldDB" id="A0AAW2XKX6"/>
<evidence type="ECO:0000313" key="1">
    <source>
        <dbReference type="EMBL" id="KAL0453542.1"/>
    </source>
</evidence>
<name>A0AAW2XKX6_9LAMI</name>
<dbReference type="EMBL" id="JACGWN010000004">
    <property type="protein sequence ID" value="KAL0453542.1"/>
    <property type="molecule type" value="Genomic_DNA"/>
</dbReference>
<dbReference type="PANTHER" id="PTHR11439:SF465">
    <property type="entry name" value="REVERSE TRANSCRIPTASE TY1_COPIA-TYPE DOMAIN-CONTAINING PROTEIN"/>
    <property type="match status" value="1"/>
</dbReference>
<dbReference type="CDD" id="cd09272">
    <property type="entry name" value="RNase_HI_RT_Ty1"/>
    <property type="match status" value="1"/>
</dbReference>
<protein>
    <submittedName>
        <fullName evidence="1">Retrovirus-related Pol polyprotein from transposon RE1</fullName>
    </submittedName>
</protein>
<gene>
    <name evidence="1" type="ORF">Slati_1332300</name>
</gene>
<comment type="caution">
    <text evidence="1">The sequence shown here is derived from an EMBL/GenBank/DDBJ whole genome shotgun (WGS) entry which is preliminary data.</text>
</comment>
<sequence length="141" mass="15762">MSQGEFAQRSFLPSKSNLSLTAYSDADWTSCRATRSLTDFCIFLGDALVSWKTKKQNTVSRSTTEAEYRSMGSTVSALHIFANPVFHELTKHLDIDCHIVRDKFKSGLIAPSHVPSKYQLADLFMKLSGSSFLFLCPSWLG</sequence>
<reference evidence="1" key="1">
    <citation type="submission" date="2020-06" db="EMBL/GenBank/DDBJ databases">
        <authorList>
            <person name="Li T."/>
            <person name="Hu X."/>
            <person name="Zhang T."/>
            <person name="Song X."/>
            <person name="Zhang H."/>
            <person name="Dai N."/>
            <person name="Sheng W."/>
            <person name="Hou X."/>
            <person name="Wei L."/>
        </authorList>
    </citation>
    <scope>NUCLEOTIDE SEQUENCE</scope>
    <source>
        <strain evidence="1">KEN1</strain>
        <tissue evidence="1">Leaf</tissue>
    </source>
</reference>
<proteinExistence type="predicted"/>
<dbReference type="PANTHER" id="PTHR11439">
    <property type="entry name" value="GAG-POL-RELATED RETROTRANSPOSON"/>
    <property type="match status" value="1"/>
</dbReference>
<organism evidence="1">
    <name type="scientific">Sesamum latifolium</name>
    <dbReference type="NCBI Taxonomy" id="2727402"/>
    <lineage>
        <taxon>Eukaryota</taxon>
        <taxon>Viridiplantae</taxon>
        <taxon>Streptophyta</taxon>
        <taxon>Embryophyta</taxon>
        <taxon>Tracheophyta</taxon>
        <taxon>Spermatophyta</taxon>
        <taxon>Magnoliopsida</taxon>
        <taxon>eudicotyledons</taxon>
        <taxon>Gunneridae</taxon>
        <taxon>Pentapetalae</taxon>
        <taxon>asterids</taxon>
        <taxon>lamiids</taxon>
        <taxon>Lamiales</taxon>
        <taxon>Pedaliaceae</taxon>
        <taxon>Sesamum</taxon>
    </lineage>
</organism>